<keyword evidence="2 7" id="KW-0813">Transport</keyword>
<dbReference type="InterPro" id="IPR055348">
    <property type="entry name" value="DctQ"/>
</dbReference>
<sequence length="160" mass="17210">MIARLLINRGLVESFEVSGYALAACIGLGLAFTVTTKANIRVDFLTAKLPFALRAAFDLLAASVLAVVALALAWFAYGTVAQSVAMNAKSISQLQVPMVIPQGIWWLGLVWFAIVAVLAPLQAIRSLIWHDRPGFEARIGSADVQQEISQSGLKAQKDQT</sequence>
<feature type="transmembrane region" description="Helical" evidence="7">
    <location>
        <begin position="52"/>
        <end position="77"/>
    </location>
</feature>
<proteinExistence type="inferred from homology"/>
<evidence type="ECO:0000313" key="9">
    <source>
        <dbReference type="EMBL" id="PIL19894.1"/>
    </source>
</evidence>
<feature type="domain" description="Tripartite ATP-independent periplasmic transporters DctQ component" evidence="8">
    <location>
        <begin position="2"/>
        <end position="124"/>
    </location>
</feature>
<keyword evidence="4 7" id="KW-0812">Transmembrane</keyword>
<gene>
    <name evidence="9" type="ORF">P775_12510</name>
</gene>
<evidence type="ECO:0000256" key="2">
    <source>
        <dbReference type="ARBA" id="ARBA00022448"/>
    </source>
</evidence>
<evidence type="ECO:0000313" key="10">
    <source>
        <dbReference type="Proteomes" id="UP000231259"/>
    </source>
</evidence>
<dbReference type="GO" id="GO:0022857">
    <property type="term" value="F:transmembrane transporter activity"/>
    <property type="evidence" value="ECO:0007669"/>
    <property type="project" value="UniProtKB-UniRule"/>
</dbReference>
<dbReference type="RefSeq" id="WP_180287420.1">
    <property type="nucleotide sequence ID" value="NZ_AWWI01000079.1"/>
</dbReference>
<evidence type="ECO:0000256" key="3">
    <source>
        <dbReference type="ARBA" id="ARBA00022475"/>
    </source>
</evidence>
<evidence type="ECO:0000256" key="4">
    <source>
        <dbReference type="ARBA" id="ARBA00022692"/>
    </source>
</evidence>
<dbReference type="EMBL" id="AWWI01000079">
    <property type="protein sequence ID" value="PIL19894.1"/>
    <property type="molecule type" value="Genomic_DNA"/>
</dbReference>
<evidence type="ECO:0000256" key="1">
    <source>
        <dbReference type="ARBA" id="ARBA00004651"/>
    </source>
</evidence>
<evidence type="ECO:0000256" key="5">
    <source>
        <dbReference type="ARBA" id="ARBA00022989"/>
    </source>
</evidence>
<feature type="transmembrane region" description="Helical" evidence="7">
    <location>
        <begin position="104"/>
        <end position="124"/>
    </location>
</feature>
<accession>A0A2G8RE89</accession>
<keyword evidence="7" id="KW-0997">Cell inner membrane</keyword>
<comment type="function">
    <text evidence="7">Part of the tripartite ATP-independent periplasmic (TRAP) transport system.</text>
</comment>
<evidence type="ECO:0000256" key="7">
    <source>
        <dbReference type="RuleBase" id="RU369079"/>
    </source>
</evidence>
<dbReference type="AlphaFoldDB" id="A0A2G8RE89"/>
<name>A0A2G8RE89_9RHOB</name>
<keyword evidence="5 7" id="KW-1133">Transmembrane helix</keyword>
<feature type="transmembrane region" description="Helical" evidence="7">
    <location>
        <begin position="20"/>
        <end position="40"/>
    </location>
</feature>
<comment type="subcellular location">
    <subcellularLocation>
        <location evidence="7">Cell inner membrane</location>
        <topology evidence="7">Multi-pass membrane protein</topology>
    </subcellularLocation>
    <subcellularLocation>
        <location evidence="1">Cell membrane</location>
        <topology evidence="1">Multi-pass membrane protein</topology>
    </subcellularLocation>
</comment>
<protein>
    <recommendedName>
        <fullName evidence="7">TRAP transporter small permease protein</fullName>
    </recommendedName>
</protein>
<evidence type="ECO:0000259" key="8">
    <source>
        <dbReference type="Pfam" id="PF04290"/>
    </source>
</evidence>
<dbReference type="Proteomes" id="UP000231259">
    <property type="component" value="Unassembled WGS sequence"/>
</dbReference>
<reference evidence="9 10" key="1">
    <citation type="submission" date="2013-09" db="EMBL/GenBank/DDBJ databases">
        <title>Genome sequencing of Phaeobacter antarcticus sp. nov. SM1211.</title>
        <authorList>
            <person name="Zhang X.-Y."/>
            <person name="Liu C."/>
            <person name="Chen X.-L."/>
            <person name="Xie B.-B."/>
            <person name="Qin Q.-L."/>
            <person name="Rong J.-C."/>
            <person name="Zhang Y.-Z."/>
        </authorList>
    </citation>
    <scope>NUCLEOTIDE SEQUENCE [LARGE SCALE GENOMIC DNA]</scope>
    <source>
        <strain evidence="9 10">SM1211</strain>
    </source>
</reference>
<dbReference type="GO" id="GO:0005886">
    <property type="term" value="C:plasma membrane"/>
    <property type="evidence" value="ECO:0007669"/>
    <property type="project" value="UniProtKB-SubCell"/>
</dbReference>
<evidence type="ECO:0000256" key="6">
    <source>
        <dbReference type="ARBA" id="ARBA00023136"/>
    </source>
</evidence>
<comment type="subunit">
    <text evidence="7">The complex comprises the extracytoplasmic solute receptor protein and the two transmembrane proteins.</text>
</comment>
<dbReference type="Pfam" id="PF04290">
    <property type="entry name" value="DctQ"/>
    <property type="match status" value="1"/>
</dbReference>
<keyword evidence="10" id="KW-1185">Reference proteome</keyword>
<keyword evidence="3" id="KW-1003">Cell membrane</keyword>
<organism evidence="9 10">
    <name type="scientific">Puniceibacterium antarcticum</name>
    <dbReference type="NCBI Taxonomy" id="1206336"/>
    <lineage>
        <taxon>Bacteria</taxon>
        <taxon>Pseudomonadati</taxon>
        <taxon>Pseudomonadota</taxon>
        <taxon>Alphaproteobacteria</taxon>
        <taxon>Rhodobacterales</taxon>
        <taxon>Paracoccaceae</taxon>
        <taxon>Puniceibacterium</taxon>
    </lineage>
</organism>
<comment type="similarity">
    <text evidence="7">Belongs to the TRAP transporter small permease family.</text>
</comment>
<keyword evidence="6 7" id="KW-0472">Membrane</keyword>
<comment type="caution">
    <text evidence="7">Lacks conserved residue(s) required for the propagation of feature annotation.</text>
</comment>
<comment type="caution">
    <text evidence="9">The sequence shown here is derived from an EMBL/GenBank/DDBJ whole genome shotgun (WGS) entry which is preliminary data.</text>
</comment>